<evidence type="ECO:0000313" key="3">
    <source>
        <dbReference type="Proteomes" id="UP000190027"/>
    </source>
</evidence>
<organism evidence="2 3">
    <name type="scientific">Paucidesulfovibrio gracilis DSM 16080</name>
    <dbReference type="NCBI Taxonomy" id="1121449"/>
    <lineage>
        <taxon>Bacteria</taxon>
        <taxon>Pseudomonadati</taxon>
        <taxon>Thermodesulfobacteriota</taxon>
        <taxon>Desulfovibrionia</taxon>
        <taxon>Desulfovibrionales</taxon>
        <taxon>Desulfovibrionaceae</taxon>
        <taxon>Paucidesulfovibrio</taxon>
    </lineage>
</organism>
<accession>A0A1T4XSQ5</accession>
<protein>
    <submittedName>
        <fullName evidence="2">Phosphopantetheine attachment site</fullName>
    </submittedName>
</protein>
<name>A0A1T4XSQ5_9BACT</name>
<dbReference type="SUPFAM" id="SSF47336">
    <property type="entry name" value="ACP-like"/>
    <property type="match status" value="1"/>
</dbReference>
<dbReference type="Pfam" id="PF00550">
    <property type="entry name" value="PP-binding"/>
    <property type="match status" value="1"/>
</dbReference>
<reference evidence="2 3" key="1">
    <citation type="submission" date="2017-02" db="EMBL/GenBank/DDBJ databases">
        <authorList>
            <person name="Peterson S.W."/>
        </authorList>
    </citation>
    <scope>NUCLEOTIDE SEQUENCE [LARGE SCALE GENOMIC DNA]</scope>
    <source>
        <strain evidence="2 3">DSM 16080</strain>
    </source>
</reference>
<evidence type="ECO:0000313" key="2">
    <source>
        <dbReference type="EMBL" id="SKA92105.1"/>
    </source>
</evidence>
<dbReference type="STRING" id="1121449.SAMN02745704_02383"/>
<dbReference type="RefSeq" id="WP_078717928.1">
    <property type="nucleotide sequence ID" value="NZ_FUYC01000015.1"/>
</dbReference>
<dbReference type="InterPro" id="IPR036736">
    <property type="entry name" value="ACP-like_sf"/>
</dbReference>
<feature type="domain" description="Carrier" evidence="1">
    <location>
        <begin position="12"/>
        <end position="65"/>
    </location>
</feature>
<dbReference type="AlphaFoldDB" id="A0A1T4XSQ5"/>
<proteinExistence type="predicted"/>
<sequence length="81" mass="9038">MISKDDFRTAFHTAVAGVLSTPQPPIRDDETFAEYGLDSLDIMNILLSTEETLGIDIGEMEVTDQDCFDTLYEQYAKTVAN</sequence>
<dbReference type="InterPro" id="IPR009081">
    <property type="entry name" value="PP-bd_ACP"/>
</dbReference>
<keyword evidence="3" id="KW-1185">Reference proteome</keyword>
<dbReference type="Proteomes" id="UP000190027">
    <property type="component" value="Unassembled WGS sequence"/>
</dbReference>
<gene>
    <name evidence="2" type="ORF">SAMN02745704_02383</name>
</gene>
<dbReference type="Gene3D" id="1.10.1200.10">
    <property type="entry name" value="ACP-like"/>
    <property type="match status" value="1"/>
</dbReference>
<dbReference type="EMBL" id="FUYC01000015">
    <property type="protein sequence ID" value="SKA92105.1"/>
    <property type="molecule type" value="Genomic_DNA"/>
</dbReference>
<evidence type="ECO:0000259" key="1">
    <source>
        <dbReference type="Pfam" id="PF00550"/>
    </source>
</evidence>
<dbReference type="OrthoDB" id="6401977at2"/>